<dbReference type="InterPro" id="IPR009057">
    <property type="entry name" value="Homeodomain-like_sf"/>
</dbReference>
<dbReference type="SUPFAM" id="SSF46689">
    <property type="entry name" value="Homeodomain-like"/>
    <property type="match status" value="1"/>
</dbReference>
<proteinExistence type="predicted"/>
<keyword evidence="1" id="KW-0238">DNA-binding</keyword>
<dbReference type="AlphaFoldDB" id="A0A2S6AKI6"/>
<protein>
    <recommendedName>
        <fullName evidence="2">HTH tetR-type domain-containing protein</fullName>
    </recommendedName>
</protein>
<sequence length="45" mass="5014">MVTAKEQGHETRARLMDAATELIAERGWGSVTTRLVAERPRCTVD</sequence>
<evidence type="ECO:0000313" key="4">
    <source>
        <dbReference type="Proteomes" id="UP000239874"/>
    </source>
</evidence>
<reference evidence="3 4" key="1">
    <citation type="submission" date="2018-02" db="EMBL/GenBank/DDBJ databases">
        <title>8 Nocardia nova and 1 Nocardia cyriacigeorgica strain used for evolution to TMP-SMX.</title>
        <authorList>
            <person name="Mehta H."/>
            <person name="Weng J."/>
            <person name="Shamoo Y."/>
        </authorList>
    </citation>
    <scope>NUCLEOTIDE SEQUENCE [LARGE SCALE GENOMIC DNA]</scope>
    <source>
        <strain evidence="3 4">MDA3139</strain>
    </source>
</reference>
<evidence type="ECO:0000259" key="2">
    <source>
        <dbReference type="Pfam" id="PF00440"/>
    </source>
</evidence>
<feature type="domain" description="HTH tetR-type" evidence="2">
    <location>
        <begin position="15"/>
        <end position="39"/>
    </location>
</feature>
<dbReference type="EMBL" id="PSZC01000019">
    <property type="protein sequence ID" value="PPJ35734.1"/>
    <property type="molecule type" value="Genomic_DNA"/>
</dbReference>
<dbReference type="GO" id="GO:0003677">
    <property type="term" value="F:DNA binding"/>
    <property type="evidence" value="ECO:0007669"/>
    <property type="project" value="UniProtKB-KW"/>
</dbReference>
<gene>
    <name evidence="3" type="ORF">C5E45_24055</name>
</gene>
<comment type="caution">
    <text evidence="3">The sequence shown here is derived from an EMBL/GenBank/DDBJ whole genome shotgun (WGS) entry which is preliminary data.</text>
</comment>
<dbReference type="OrthoDB" id="3474596at2"/>
<name>A0A2S6AKI6_9NOCA</name>
<dbReference type="InterPro" id="IPR001647">
    <property type="entry name" value="HTH_TetR"/>
</dbReference>
<evidence type="ECO:0000313" key="3">
    <source>
        <dbReference type="EMBL" id="PPJ35734.1"/>
    </source>
</evidence>
<organism evidence="3 4">
    <name type="scientific">Nocardia nova</name>
    <dbReference type="NCBI Taxonomy" id="37330"/>
    <lineage>
        <taxon>Bacteria</taxon>
        <taxon>Bacillati</taxon>
        <taxon>Actinomycetota</taxon>
        <taxon>Actinomycetes</taxon>
        <taxon>Mycobacteriales</taxon>
        <taxon>Nocardiaceae</taxon>
        <taxon>Nocardia</taxon>
    </lineage>
</organism>
<dbReference type="Gene3D" id="1.10.357.10">
    <property type="entry name" value="Tetracycline Repressor, domain 2"/>
    <property type="match status" value="1"/>
</dbReference>
<evidence type="ECO:0000256" key="1">
    <source>
        <dbReference type="ARBA" id="ARBA00023125"/>
    </source>
</evidence>
<dbReference type="Pfam" id="PF00440">
    <property type="entry name" value="TetR_N"/>
    <property type="match status" value="1"/>
</dbReference>
<dbReference type="Proteomes" id="UP000239874">
    <property type="component" value="Unassembled WGS sequence"/>
</dbReference>
<accession>A0A2S6AKI6</accession>